<evidence type="ECO:0000313" key="5">
    <source>
        <dbReference type="EMBL" id="GHK52524.1"/>
    </source>
</evidence>
<dbReference type="SUPFAM" id="SSF46689">
    <property type="entry name" value="Homeodomain-like"/>
    <property type="match status" value="1"/>
</dbReference>
<dbReference type="EMBL" id="BNFF01000001">
    <property type="protein sequence ID" value="GHK52524.1"/>
    <property type="molecule type" value="Genomic_DNA"/>
</dbReference>
<organism evidence="5 6">
    <name type="scientific">Klebsiella pneumoniae</name>
    <dbReference type="NCBI Taxonomy" id="573"/>
    <lineage>
        <taxon>Bacteria</taxon>
        <taxon>Pseudomonadati</taxon>
        <taxon>Pseudomonadota</taxon>
        <taxon>Gammaproteobacteria</taxon>
        <taxon>Enterobacterales</taxon>
        <taxon>Enterobacteriaceae</taxon>
        <taxon>Klebsiella/Raoultella group</taxon>
        <taxon>Klebsiella</taxon>
        <taxon>Klebsiella pneumoniae complex</taxon>
    </lineage>
</organism>
<evidence type="ECO:0000259" key="4">
    <source>
        <dbReference type="PROSITE" id="PS01124"/>
    </source>
</evidence>
<dbReference type="GO" id="GO:0003700">
    <property type="term" value="F:DNA-binding transcription factor activity"/>
    <property type="evidence" value="ECO:0007669"/>
    <property type="project" value="InterPro"/>
</dbReference>
<dbReference type="Gene3D" id="1.10.10.60">
    <property type="entry name" value="Homeodomain-like"/>
    <property type="match status" value="1"/>
</dbReference>
<dbReference type="InterPro" id="IPR018060">
    <property type="entry name" value="HTH_AraC"/>
</dbReference>
<keyword evidence="1" id="KW-0805">Transcription regulation</keyword>
<dbReference type="InterPro" id="IPR050204">
    <property type="entry name" value="AraC_XylS_family_regulators"/>
</dbReference>
<dbReference type="AlphaFoldDB" id="A0A919HPY1"/>
<dbReference type="InterPro" id="IPR009057">
    <property type="entry name" value="Homeodomain-like_sf"/>
</dbReference>
<dbReference type="SMART" id="SM00342">
    <property type="entry name" value="HTH_ARAC"/>
    <property type="match status" value="1"/>
</dbReference>
<feature type="domain" description="HTH araC/xylS-type" evidence="4">
    <location>
        <begin position="1"/>
        <end position="84"/>
    </location>
</feature>
<evidence type="ECO:0000313" key="6">
    <source>
        <dbReference type="Proteomes" id="UP000655094"/>
    </source>
</evidence>
<keyword evidence="3" id="KW-0804">Transcription</keyword>
<dbReference type="PANTHER" id="PTHR46796:SF2">
    <property type="entry name" value="TRANSCRIPTIONAL REGULATORY PROTEIN"/>
    <property type="match status" value="1"/>
</dbReference>
<reference evidence="5" key="1">
    <citation type="submission" date="2020-10" db="EMBL/GenBank/DDBJ databases">
        <title>Genome Sequence of ESBL Producing Zambian Clinical Strains.</title>
        <authorList>
            <person name="Shawa M."/>
            <person name="Furuta Y."/>
            <person name="Simbotwe M."/>
            <person name="Mulenga E."/>
            <person name="Mubanga M."/>
            <person name="Mulenga G."/>
            <person name="Kaile C."/>
            <person name="Zorigt T."/>
            <person name="Hang'ombe B."/>
            <person name="Higashi H."/>
        </authorList>
    </citation>
    <scope>NUCLEOTIDE SEQUENCE</scope>
    <source>
        <strain evidence="5">Zam_UTH_09</strain>
    </source>
</reference>
<keyword evidence="2" id="KW-0238">DNA-binding</keyword>
<dbReference type="GO" id="GO:0043565">
    <property type="term" value="F:sequence-specific DNA binding"/>
    <property type="evidence" value="ECO:0007669"/>
    <property type="project" value="InterPro"/>
</dbReference>
<dbReference type="Proteomes" id="UP000655094">
    <property type="component" value="Unassembled WGS sequence"/>
</dbReference>
<name>A0A919HPY1_KLEPN</name>
<comment type="caution">
    <text evidence="5">The sequence shown here is derived from an EMBL/GenBank/DDBJ whole genome shotgun (WGS) entry which is preliminary data.</text>
</comment>
<evidence type="ECO:0000256" key="3">
    <source>
        <dbReference type="ARBA" id="ARBA00023163"/>
    </source>
</evidence>
<proteinExistence type="predicted"/>
<evidence type="ECO:0000256" key="2">
    <source>
        <dbReference type="ARBA" id="ARBA00023125"/>
    </source>
</evidence>
<dbReference type="Pfam" id="PF12833">
    <property type="entry name" value="HTH_18"/>
    <property type="match status" value="1"/>
</dbReference>
<evidence type="ECO:0000256" key="1">
    <source>
        <dbReference type="ARBA" id="ARBA00023015"/>
    </source>
</evidence>
<dbReference type="PROSITE" id="PS01124">
    <property type="entry name" value="HTH_ARAC_FAMILY_2"/>
    <property type="match status" value="1"/>
</dbReference>
<dbReference type="PANTHER" id="PTHR46796">
    <property type="entry name" value="HTH-TYPE TRANSCRIPTIONAL ACTIVATOR RHAS-RELATED"/>
    <property type="match status" value="1"/>
</dbReference>
<accession>A0A919HPY1</accession>
<protein>
    <recommendedName>
        <fullName evidence="4">HTH araC/xylS-type domain-containing protein</fullName>
    </recommendedName>
</protein>
<gene>
    <name evidence="5" type="ORF">KPZU09_22600</name>
</gene>
<sequence>MTLDTLSQVSGRDRWSLSRDFRTLYGTSPWRYVMMRRLDFCRQRMRAGERLVDIAADAGFADQSHMTRQFISRFGLSPGRWLRAIRG</sequence>